<protein>
    <submittedName>
        <fullName evidence="2">DUF1127 domain-containing protein</fullName>
    </submittedName>
</protein>
<name>A0A3S2ZB80_9PROT</name>
<dbReference type="AlphaFoldDB" id="A0A3S2ZB80"/>
<evidence type="ECO:0000313" key="3">
    <source>
        <dbReference type="Proteomes" id="UP000287447"/>
    </source>
</evidence>
<dbReference type="InterPro" id="IPR009506">
    <property type="entry name" value="YjiS-like"/>
</dbReference>
<gene>
    <name evidence="2" type="ORF">EOI86_05770</name>
</gene>
<reference evidence="3" key="1">
    <citation type="submission" date="2019-01" db="EMBL/GenBank/DDBJ databases">
        <title>Gri0909 isolated from a small marine red alga.</title>
        <authorList>
            <person name="Kim J."/>
            <person name="Jeong S.E."/>
            <person name="Jeon C.O."/>
        </authorList>
    </citation>
    <scope>NUCLEOTIDE SEQUENCE [LARGE SCALE GENOMIC DNA]</scope>
    <source>
        <strain evidence="3">Gri0909</strain>
    </source>
</reference>
<keyword evidence="3" id="KW-1185">Reference proteome</keyword>
<proteinExistence type="predicted"/>
<dbReference type="Proteomes" id="UP000287447">
    <property type="component" value="Unassembled WGS sequence"/>
</dbReference>
<evidence type="ECO:0000259" key="1">
    <source>
        <dbReference type="Pfam" id="PF06568"/>
    </source>
</evidence>
<sequence>MRFRPLKCIRHWWQKSSSRIALAQLPDERLADIGLTRAERDREVARPFWD</sequence>
<comment type="caution">
    <text evidence="2">The sequence shown here is derived from an EMBL/GenBank/DDBJ whole genome shotgun (WGS) entry which is preliminary data.</text>
</comment>
<organism evidence="2 3">
    <name type="scientific">Hwanghaeella grinnelliae</name>
    <dbReference type="NCBI Taxonomy" id="2500179"/>
    <lineage>
        <taxon>Bacteria</taxon>
        <taxon>Pseudomonadati</taxon>
        <taxon>Pseudomonadota</taxon>
        <taxon>Alphaproteobacteria</taxon>
        <taxon>Rhodospirillales</taxon>
        <taxon>Rhodospirillaceae</taxon>
        <taxon>Hwanghaeella</taxon>
    </lineage>
</organism>
<dbReference type="Pfam" id="PF06568">
    <property type="entry name" value="YjiS-like"/>
    <property type="match status" value="1"/>
</dbReference>
<evidence type="ECO:0000313" key="2">
    <source>
        <dbReference type="EMBL" id="RVU39772.1"/>
    </source>
</evidence>
<dbReference type="EMBL" id="SADE01000001">
    <property type="protein sequence ID" value="RVU39772.1"/>
    <property type="molecule type" value="Genomic_DNA"/>
</dbReference>
<dbReference type="OrthoDB" id="8096613at2"/>
<accession>A0A3S2ZB80</accession>
<feature type="domain" description="YjiS-like" evidence="1">
    <location>
        <begin position="10"/>
        <end position="40"/>
    </location>
</feature>